<reference evidence="14 15" key="1">
    <citation type="journal article" date="2011" name="J. Bacteriol.">
        <title>Complete genome sequence of the plant pathogen Ralstonia solanacearum strain Po82.</title>
        <authorList>
            <person name="Xu J."/>
            <person name="Zheng H.J."/>
            <person name="Liu L."/>
            <person name="Pan Z.C."/>
            <person name="Prior P."/>
            <person name="Tang B."/>
            <person name="Xu J.S."/>
            <person name="Zhang H."/>
            <person name="Tian Q."/>
            <person name="Zhang L.Q."/>
            <person name="Feng J."/>
        </authorList>
    </citation>
    <scope>NUCLEOTIDE SEQUENCE [LARGE SCALE GENOMIC DNA]</scope>
    <source>
        <strain evidence="14 15">Po82</strain>
    </source>
</reference>
<feature type="binding site" evidence="12">
    <location>
        <begin position="88"/>
        <end position="90"/>
    </location>
    <ligand>
        <name>substrate</name>
    </ligand>
</feature>
<dbReference type="InterPro" id="IPR018523">
    <property type="entry name" value="Isocitrate_lyase_ph_CS"/>
</dbReference>
<evidence type="ECO:0000256" key="4">
    <source>
        <dbReference type="ARBA" id="ARBA00017446"/>
    </source>
</evidence>
<evidence type="ECO:0000256" key="11">
    <source>
        <dbReference type="PIRSR" id="PIRSR001362-1"/>
    </source>
</evidence>
<dbReference type="CDD" id="cd00377">
    <property type="entry name" value="ICL_PEPM"/>
    <property type="match status" value="1"/>
</dbReference>
<dbReference type="InterPro" id="IPR040442">
    <property type="entry name" value="Pyrv_kinase-like_dom_sf"/>
</dbReference>
<evidence type="ECO:0000256" key="5">
    <source>
        <dbReference type="ARBA" id="ARBA00022435"/>
    </source>
</evidence>
<evidence type="ECO:0000256" key="12">
    <source>
        <dbReference type="PIRSR" id="PIRSR001362-2"/>
    </source>
</evidence>
<feature type="binding site" evidence="12">
    <location>
        <position position="343"/>
    </location>
    <ligand>
        <name>substrate</name>
    </ligand>
</feature>
<dbReference type="PIRSF" id="PIRSF001362">
    <property type="entry name" value="Isocit_lyase"/>
    <property type="match status" value="1"/>
</dbReference>
<keyword evidence="6" id="KW-0816">Tricarboxylic acid cycle</keyword>
<dbReference type="GO" id="GO:0004451">
    <property type="term" value="F:isocitrate lyase activity"/>
    <property type="evidence" value="ECO:0007669"/>
    <property type="project" value="UniProtKB-UniRule"/>
</dbReference>
<evidence type="ECO:0000256" key="13">
    <source>
        <dbReference type="PIRSR" id="PIRSR001362-3"/>
    </source>
</evidence>
<comment type="pathway">
    <text evidence="1">Carbohydrate metabolism; glyoxylate cycle; (S)-malate from isocitrate: step 1/2.</text>
</comment>
<comment type="function">
    <text evidence="9">Involved in the metabolic adaptation in response to environmental changes. Catalyzes the reversible formation of succinate and glyoxylate from isocitrate, a key step of the glyoxylate cycle, which operates as an anaplerotic route for replenishing the tricarboxylic acid cycle during growth on fatty acid substrates.</text>
</comment>
<protein>
    <recommendedName>
        <fullName evidence="4 10">Isocitrate lyase</fullName>
        <ecNumber evidence="3 10">4.1.3.1</ecNumber>
    </recommendedName>
</protein>
<dbReference type="RefSeq" id="WP_014617193.1">
    <property type="nucleotide sequence ID" value="NC_017574.1"/>
</dbReference>
<gene>
    <name evidence="14" type="primary">aceA</name>
    <name evidence="14" type="ordered locus">RSPO_c01997</name>
</gene>
<dbReference type="PANTHER" id="PTHR21631:SF3">
    <property type="entry name" value="BIFUNCTIONAL GLYOXYLATE CYCLE PROTEIN"/>
    <property type="match status" value="1"/>
</dbReference>
<comment type="similarity">
    <text evidence="2">Belongs to the isocitrate lyase/PEP mutase superfamily. Isocitrate lyase family.</text>
</comment>
<proteinExistence type="inferred from homology"/>
<accession>F6G212</accession>
<evidence type="ECO:0000256" key="3">
    <source>
        <dbReference type="ARBA" id="ARBA00012909"/>
    </source>
</evidence>
<dbReference type="GO" id="GO:0006099">
    <property type="term" value="P:tricarboxylic acid cycle"/>
    <property type="evidence" value="ECO:0007669"/>
    <property type="project" value="UniProtKB-UniRule"/>
</dbReference>
<dbReference type="NCBIfam" id="NF011645">
    <property type="entry name" value="PRK15063.1"/>
    <property type="match status" value="1"/>
</dbReference>
<dbReference type="InterPro" id="IPR039556">
    <property type="entry name" value="ICL/PEPM"/>
</dbReference>
<feature type="binding site" evidence="13">
    <location>
        <position position="149"/>
    </location>
    <ligand>
        <name>Mg(2+)</name>
        <dbReference type="ChEBI" id="CHEBI:18420"/>
    </ligand>
</feature>
<dbReference type="InterPro" id="IPR015813">
    <property type="entry name" value="Pyrv/PenolPyrv_kinase-like_dom"/>
</dbReference>
<feature type="active site" description="Proton acceptor" evidence="11">
    <location>
        <position position="187"/>
    </location>
</feature>
<dbReference type="KEGG" id="rsn:RSPO_c01997"/>
<name>F6G212_RALS8</name>
<dbReference type="AlphaFoldDB" id="F6G212"/>
<dbReference type="Gene3D" id="3.20.20.60">
    <property type="entry name" value="Phosphoenolpyruvate-binding domains"/>
    <property type="match status" value="1"/>
</dbReference>
<keyword evidence="13" id="KW-0460">Magnesium</keyword>
<evidence type="ECO:0000313" key="15">
    <source>
        <dbReference type="Proteomes" id="UP000007953"/>
    </source>
</evidence>
<sequence length="434" mass="47847">MSRELEVEKLQQEWDTNPRWKGIKRGYTAEDVVRLRGSLQIEHTLARRGAEKLWSLINNEPFVNALGALTGNQAMQQVKAGLKAIYLSGWQVAGDANSNGEMYPDQSLYSVDSVPKVVKRINNTFQRADQIQWSEGKDDIDFFAPIVADAEAGFGGVLNAFELMKAMIEAGASGVHFEDQLAAVKKCGHMGGKVLVPTREAVAKLVAARLAADVMGVPTVLIARTDAEAADLLTADVDDNDRPFCTGERTVEGFYRTKPGLQQAIARGLAYADYADLVWCETGKPDLEYAKKFAEAIHAKFPGKMLAYNCSPSFNWKKNLDDATIAKFQKELGAMGYKFQFITLAGFHALNYSMFNLAHGYARNQMSAFVELQEAEFAAAEKGFTAVKHQREVGTGYFDAVTQTIEREASTTALKGSTEDEQFFEEKAEAKKVA</sequence>
<feature type="binding site" evidence="12">
    <location>
        <position position="224"/>
    </location>
    <ligand>
        <name>substrate</name>
    </ligand>
</feature>
<keyword evidence="5" id="KW-0329">Glyoxylate bypass</keyword>
<evidence type="ECO:0000256" key="6">
    <source>
        <dbReference type="ARBA" id="ARBA00022532"/>
    </source>
</evidence>
<dbReference type="SUPFAM" id="SSF51621">
    <property type="entry name" value="Phosphoenolpyruvate/pyruvate domain"/>
    <property type="match status" value="1"/>
</dbReference>
<evidence type="ECO:0000256" key="9">
    <source>
        <dbReference type="ARBA" id="ARBA00053855"/>
    </source>
</evidence>
<dbReference type="GeneID" id="61360958"/>
<dbReference type="NCBIfam" id="TIGR01346">
    <property type="entry name" value="isocit_lyase"/>
    <property type="match status" value="1"/>
</dbReference>
<dbReference type="PANTHER" id="PTHR21631">
    <property type="entry name" value="ISOCITRATE LYASE/MALATE SYNTHASE"/>
    <property type="match status" value="1"/>
</dbReference>
<dbReference type="Pfam" id="PF00463">
    <property type="entry name" value="ICL"/>
    <property type="match status" value="2"/>
</dbReference>
<evidence type="ECO:0000256" key="1">
    <source>
        <dbReference type="ARBA" id="ARBA00004793"/>
    </source>
</evidence>
<dbReference type="InterPro" id="IPR006254">
    <property type="entry name" value="Isocitrate_lyase"/>
</dbReference>
<feature type="binding site" evidence="12">
    <location>
        <begin position="309"/>
        <end position="313"/>
    </location>
    <ligand>
        <name>substrate</name>
    </ligand>
</feature>
<dbReference type="GO" id="GO:0006097">
    <property type="term" value="P:glyoxylate cycle"/>
    <property type="evidence" value="ECO:0007669"/>
    <property type="project" value="UniProtKB-KW"/>
</dbReference>
<keyword evidence="13" id="KW-0479">Metal-binding</keyword>
<dbReference type="EC" id="4.1.3.1" evidence="3 10"/>
<dbReference type="EMBL" id="CP002819">
    <property type="protein sequence ID" value="AEG69295.1"/>
    <property type="molecule type" value="Genomic_DNA"/>
</dbReference>
<evidence type="ECO:0000313" key="14">
    <source>
        <dbReference type="EMBL" id="AEG69295.1"/>
    </source>
</evidence>
<evidence type="ECO:0000256" key="8">
    <source>
        <dbReference type="ARBA" id="ARBA00023531"/>
    </source>
</evidence>
<evidence type="ECO:0000256" key="7">
    <source>
        <dbReference type="ARBA" id="ARBA00023239"/>
    </source>
</evidence>
<evidence type="ECO:0000256" key="10">
    <source>
        <dbReference type="NCBIfam" id="TIGR01346"/>
    </source>
</evidence>
<dbReference type="eggNOG" id="COG2224">
    <property type="taxonomic scope" value="Bacteria"/>
</dbReference>
<feature type="binding site" evidence="12">
    <location>
        <begin position="188"/>
        <end position="189"/>
    </location>
    <ligand>
        <name>substrate</name>
    </ligand>
</feature>
<dbReference type="GO" id="GO:0046872">
    <property type="term" value="F:metal ion binding"/>
    <property type="evidence" value="ECO:0007669"/>
    <property type="project" value="UniProtKB-KW"/>
</dbReference>
<evidence type="ECO:0000256" key="2">
    <source>
        <dbReference type="ARBA" id="ARBA00005704"/>
    </source>
</evidence>
<dbReference type="Proteomes" id="UP000007953">
    <property type="component" value="Chromosome"/>
</dbReference>
<keyword evidence="7 14" id="KW-0456">Lyase</keyword>
<dbReference type="FunFam" id="3.20.20.60:FF:000005">
    <property type="entry name" value="Isocitrate lyase"/>
    <property type="match status" value="1"/>
</dbReference>
<comment type="cofactor">
    <cofactor evidence="13">
        <name>Mg(2+)</name>
        <dbReference type="ChEBI" id="CHEBI:18420"/>
    </cofactor>
    <text evidence="13">Can also use Mn(2+) ion.</text>
</comment>
<dbReference type="PROSITE" id="PS00161">
    <property type="entry name" value="ISOCITRATE_LYASE"/>
    <property type="match status" value="1"/>
</dbReference>
<dbReference type="HOGENOM" id="CLU_019214_2_0_4"/>
<comment type="catalytic activity">
    <reaction evidence="8">
        <text>D-threo-isocitrate = glyoxylate + succinate</text>
        <dbReference type="Rhea" id="RHEA:13245"/>
        <dbReference type="ChEBI" id="CHEBI:15562"/>
        <dbReference type="ChEBI" id="CHEBI:30031"/>
        <dbReference type="ChEBI" id="CHEBI:36655"/>
        <dbReference type="EC" id="4.1.3.1"/>
    </reaction>
</comment>
<dbReference type="PATRIC" id="fig|1031711.3.peg.1941"/>
<organism evidence="14 15">
    <name type="scientific">Ralstonia solanacearum (strain Po82)</name>
    <dbReference type="NCBI Taxonomy" id="1031711"/>
    <lineage>
        <taxon>Bacteria</taxon>
        <taxon>Pseudomonadati</taxon>
        <taxon>Pseudomonadota</taxon>
        <taxon>Betaproteobacteria</taxon>
        <taxon>Burkholderiales</taxon>
        <taxon>Burkholderiaceae</taxon>
        <taxon>Ralstonia</taxon>
        <taxon>Ralstonia solanacearum species complex</taxon>
    </lineage>
</organism>